<gene>
    <name evidence="4" type="ORF">SBRCBS47491_002788</name>
</gene>
<dbReference type="SUPFAM" id="SSF55874">
    <property type="entry name" value="ATPase domain of HSP90 chaperone/DNA topoisomerase II/histidine kinase"/>
    <property type="match status" value="1"/>
</dbReference>
<feature type="region of interest" description="Disordered" evidence="2">
    <location>
        <begin position="1938"/>
        <end position="1976"/>
    </location>
</feature>
<keyword evidence="1" id="KW-0175">Coiled coil</keyword>
<evidence type="ECO:0000259" key="3">
    <source>
        <dbReference type="Pfam" id="PF25794"/>
    </source>
</evidence>
<evidence type="ECO:0000313" key="5">
    <source>
        <dbReference type="Proteomes" id="UP001642406"/>
    </source>
</evidence>
<protein>
    <recommendedName>
        <fullName evidence="3">Sacsin/Nov domain-containing protein</fullName>
    </recommendedName>
</protein>
<feature type="compositionally biased region" description="Low complexity" evidence="2">
    <location>
        <begin position="1334"/>
        <end position="1344"/>
    </location>
</feature>
<comment type="caution">
    <text evidence="4">The sequence shown here is derived from an EMBL/GenBank/DDBJ whole genome shotgun (WGS) entry which is preliminary data.</text>
</comment>
<accession>A0ABP0BA29</accession>
<dbReference type="Proteomes" id="UP001642406">
    <property type="component" value="Unassembled WGS sequence"/>
</dbReference>
<dbReference type="EMBL" id="CAWUHC010000017">
    <property type="protein sequence ID" value="CAK7216332.1"/>
    <property type="molecule type" value="Genomic_DNA"/>
</dbReference>
<feature type="compositionally biased region" description="Low complexity" evidence="2">
    <location>
        <begin position="281"/>
        <end position="302"/>
    </location>
</feature>
<dbReference type="PANTHER" id="PTHR47839">
    <property type="entry name" value="DOMAIN PROTEIN, PUTATIVE (AFU_ORTHOLOGUE AFUA_6G04830)-RELATED"/>
    <property type="match status" value="1"/>
</dbReference>
<evidence type="ECO:0000256" key="2">
    <source>
        <dbReference type="SAM" id="MobiDB-lite"/>
    </source>
</evidence>
<feature type="region of interest" description="Disordered" evidence="2">
    <location>
        <begin position="278"/>
        <end position="311"/>
    </location>
</feature>
<evidence type="ECO:0000256" key="1">
    <source>
        <dbReference type="SAM" id="Coils"/>
    </source>
</evidence>
<reference evidence="4 5" key="1">
    <citation type="submission" date="2024-01" db="EMBL/GenBank/DDBJ databases">
        <authorList>
            <person name="Allen C."/>
            <person name="Tagirdzhanova G."/>
        </authorList>
    </citation>
    <scope>NUCLEOTIDE SEQUENCE [LARGE SCALE GENOMIC DNA]</scope>
</reference>
<feature type="compositionally biased region" description="Acidic residues" evidence="2">
    <location>
        <begin position="1356"/>
        <end position="1365"/>
    </location>
</feature>
<feature type="coiled-coil region" evidence="1">
    <location>
        <begin position="1568"/>
        <end position="1603"/>
    </location>
</feature>
<dbReference type="Gene3D" id="3.30.565.10">
    <property type="entry name" value="Histidine kinase-like ATPase, C-terminal domain"/>
    <property type="match status" value="1"/>
</dbReference>
<feature type="region of interest" description="Disordered" evidence="2">
    <location>
        <begin position="1710"/>
        <end position="1730"/>
    </location>
</feature>
<evidence type="ECO:0000313" key="4">
    <source>
        <dbReference type="EMBL" id="CAK7216332.1"/>
    </source>
</evidence>
<dbReference type="PANTHER" id="PTHR47839:SF1">
    <property type="entry name" value="DOMAIN PROTEIN, PUTATIVE (AFU_ORTHOLOGUE AFUA_6G04830)-RELATED"/>
    <property type="match status" value="1"/>
</dbReference>
<feature type="compositionally biased region" description="Polar residues" evidence="2">
    <location>
        <begin position="1710"/>
        <end position="1724"/>
    </location>
</feature>
<proteinExistence type="predicted"/>
<feature type="domain" description="Sacsin/Nov" evidence="3">
    <location>
        <begin position="27"/>
        <end position="152"/>
    </location>
</feature>
<dbReference type="InterPro" id="IPR022155">
    <property type="entry name" value="DUF3684"/>
</dbReference>
<dbReference type="NCBIfam" id="NF047352">
    <property type="entry name" value="P_loop_sacsin"/>
    <property type="match status" value="1"/>
</dbReference>
<feature type="region of interest" description="Disordered" evidence="2">
    <location>
        <begin position="1334"/>
        <end position="1367"/>
    </location>
</feature>
<dbReference type="InterPro" id="IPR058210">
    <property type="entry name" value="SACS/Nov_dom"/>
</dbReference>
<sequence length="1976" mass="216004">MDYTKLRATALSQGEAEEAVTVDTRALIDKVLARYSGEWTTLRELIQNAADAQATTVKIKWETTPSTTVPLPAGTASNPNALLRHTILHHTLKRLLVENNGQAFSPTDWARLKRIAEGNPDETKIGAFGVGFYSVFADCEEPFIRSGREAMAFYWKGNALFTRKMVLPDDALTADQVDKTTFVLDYRNATTALPNLLSVSQFLATSLTFVALQRIEFWIDDWKILDLHKKLSPNVPVAIPRHLDVRTKEGLMTVAGVDRSSAQIDATYMHVVSWKPPTTTSGSGSAAGNASGNGSSGNSSNSKSTDTYGMSSGDLPSLRSFFSRLTGSSSASAAQKEQRNKAAREEKVAQDALLQNLNGQGRASIFLRVTSAAVKTNVSANFASELTRATKKPPPKTTKMAILTATYDDVVASEEAAKAVGTMTSASAAAAGKPAVSPPADPSYPALPPYTPAIPPADIFASVLPSKKPGGRIFIGFPTMQTTGGGMHVSAPSLIPTVEREAIDLNARWVRNWNMELLRVAGILTRLAFINEMVDLGTKFRQFVDANRAAATGPGAVKNSNVVPVPTAAEVAKFVPEALHVLKTYTFSDSTPSAYVGQIIEEAFWTAFKLPSLDIFSSRGVLPTTKVRMGNPEISKFVDGIPVIVDEMKDNPFVKKLHDFGIIQDASMEDVKFELESKPLNRDQLVHFVKWIGNGALSGELDPPSVRQLLQVAVASVVEDDTPGSKDGDSKGKMGGPNVAIIELRSIKHFLWGNKIPASLPLPPSTIPYSITSSIAVPQLQALGWSSLELLPWLEYLINSRASLGAERNMTVDPNFAAQVLLVLSKNWDNLSFTHKTNMTLLLRQHTTMPTRAGMKKPEDAFFPSVKLFDDLPVVAANCQHLKDKFLQGLGVRKTIDLDTIFTRLLNQPGDTAATTGEGASEKGGSAAAAKKNWSHVELVKYLASVRGDIPANDIAKLRLTAFCPAEAGPPGQEGQVPSTKLYRPDQLFEPSAAVRELGFPILQWPDQMNNYYRKSNPEAQFLSSLGLRQHPSVSELLEKMVSPDRALRDKARAYYIAHHQTHGYASYPMFKTQMAILPVEISGGNNTASDEKQPKEKLLPPSALYTNPNAAVLGFPILHTSLLPHASKFGVAPDPPMDECVKRLLAKPPQSRDAAAVVFTYFSTRLADLAGNSLNALRNGTFVPVVRKTTVSSAPAVTSNGFPDEKKVAGTSSRTVKTVETIEHIKPDACYLGSSATYGNIFDFVDFGVNGNAFLFKCGSKSEPTKIEIARLACTEPARLLSTLQTTERYLALLRSLAVELSRLKNDRDLFKMMQTSPFLLASREITRQKSQQSASRASGAFSTLFPSSTQAPADAEDEDDDDEPPIKQYQLASAKNICILDDYISYRLFKDKLMCAPEEDALEEFYLDLGAKKLSSVVEEDIRIGARSPSQGEATKLLSFVLERSKIFMYEYQKYRHDAFRRDIRWLEKHLAVEMVQSLSLRRSLRGSAETHTEKRYAASARDSTGPGYTLYVASKARVDMYQVGQAICQLVLSRPSQQAYFFFEPFLKLELLDLRARGYNVDRILRAKAAEARVAEEERRKALEEEQERIRANEREWAERAQKEREEKAASVAAVAAAARADVKRPDGKMPGGFDDEDDGAPIRDFPPTEQELAQQQQQQMLQNAVKKNKGLFSGLTRRLGFDKPEQTPSLAAAATAAAAELDQNRQIENSRGGQINSTPATLGDEGRVTNPAAVQQNMLNAINATRPYGSESLYTPPTTNEVKEQATYCDSNHAHDLAMIAQAPRGMNVFLDRGVTIPAADFLGRNSVVIASFESLLRDVAAVYDLAPGAVQIYYDATGPTIAFNTSGSIFCNLRFFVQLHSHRLNVAGAAGKQARVDATVWWWVVVAHELAHNLESSHNATHSYYTESFVQQYFQKMTSRAATWGVGGGPQGLLAAGDGNNDNGDPHEQLSRAPPSYDQATAAGQHPNLMD</sequence>
<dbReference type="Pfam" id="PF12449">
    <property type="entry name" value="DUF3684"/>
    <property type="match status" value="2"/>
</dbReference>
<dbReference type="Pfam" id="PF25794">
    <property type="entry name" value="SACS"/>
    <property type="match status" value="1"/>
</dbReference>
<keyword evidence="5" id="KW-1185">Reference proteome</keyword>
<organism evidence="4 5">
    <name type="scientific">Sporothrix bragantina</name>
    <dbReference type="NCBI Taxonomy" id="671064"/>
    <lineage>
        <taxon>Eukaryota</taxon>
        <taxon>Fungi</taxon>
        <taxon>Dikarya</taxon>
        <taxon>Ascomycota</taxon>
        <taxon>Pezizomycotina</taxon>
        <taxon>Sordariomycetes</taxon>
        <taxon>Sordariomycetidae</taxon>
        <taxon>Ophiostomatales</taxon>
        <taxon>Ophiostomataceae</taxon>
        <taxon>Sporothrix</taxon>
    </lineage>
</organism>
<dbReference type="InterPro" id="IPR036890">
    <property type="entry name" value="HATPase_C_sf"/>
</dbReference>
<name>A0ABP0BA29_9PEZI</name>